<dbReference type="AlphaFoldDB" id="A0A5C6B104"/>
<dbReference type="Pfam" id="PF07583">
    <property type="entry name" value="PSCyt2"/>
    <property type="match status" value="1"/>
</dbReference>
<dbReference type="PANTHER" id="PTHR35889">
    <property type="entry name" value="CYCLOINULO-OLIGOSACCHARIDE FRUCTANOTRANSFERASE-RELATED"/>
    <property type="match status" value="1"/>
</dbReference>
<dbReference type="InterPro" id="IPR011444">
    <property type="entry name" value="DUF1549"/>
</dbReference>
<evidence type="ECO:0000313" key="3">
    <source>
        <dbReference type="EMBL" id="TWU05985.1"/>
    </source>
</evidence>
<dbReference type="InterPro" id="IPR003343">
    <property type="entry name" value="Big_2"/>
</dbReference>
<dbReference type="InterPro" id="IPR008964">
    <property type="entry name" value="Invasin/intimin_cell_adhesion"/>
</dbReference>
<comment type="caution">
    <text evidence="3">The sequence shown here is derived from an EMBL/GenBank/DDBJ whole genome shotgun (WGS) entry which is preliminary data.</text>
</comment>
<dbReference type="PANTHER" id="PTHR35889:SF3">
    <property type="entry name" value="F-BOX DOMAIN-CONTAINING PROTEIN"/>
    <property type="match status" value="1"/>
</dbReference>
<evidence type="ECO:0000259" key="2">
    <source>
        <dbReference type="SMART" id="SM00635"/>
    </source>
</evidence>
<dbReference type="SMART" id="SM00635">
    <property type="entry name" value="BID_2"/>
    <property type="match status" value="1"/>
</dbReference>
<feature type="region of interest" description="Disordered" evidence="1">
    <location>
        <begin position="42"/>
        <end position="61"/>
    </location>
</feature>
<sequence length="840" mass="92488">MNLQHCMPHRFRFAAWLPATIIASMVLIGSALHSSVATSAEPADASATPPANPPKPPQLSVYPPAIKLGSARDFQSFVAVLQRDDGVTEDASDRVEWSIADESKVRRDGFKLLPVADGSTELVAKYLGTTVKIPIEVTNATTKHPISFEKDVMPVLTRSGCNTGSCHGAARGKDGFNLSLFGFDPAGDYFRITREIGVRRINLAVPSESLFLKKSIGAVPHTGGKLFGTDSDYYATILEWLSNGAPADAADNKPPTVTEVNIYPSQAVIEGEGATQRFVAVATYSDGTTRDVTRLAAFTSNNSGTAAIDDAGNVTAGRRGEAFVMARFDTHTVGSQVLALPKDLVYNPPPITGNYVDQLVGKKLQQLRIVPSGQCSDEEFIRRVTVDITGLLPTEGEYSEFLHDAAPDKREALVDRLLQRKEFSEIWAMKFAQLLMIKSSNQVSYKSAYLYANWLTDKFARNVPIDQMVRELLTSTGGTFNSPPTNFYEIERDTLKTAENVAQVFMGIRTQCAQCHNHPFDRWTMNDYYGFASFFSQVGRKNAEDYREQVIYNRGGGEVNHLVTKKPIEPTFLGGGPADTKGKDRREVVAEWLTSPENPFFAKSIANRVWAHYMGVGIVDQVDDIRVSNPPSNPELFDTLGQKLIEYNFDFRRLVRDICTSQAYQRSTATNETNAHDNRNYAHAVIRRIPAESMLDCISQVTESPDKFQGLPLGARAVQIADGGTSNYFLTTFGRAPRATVCDCEASTDPSLSQALHLLNGSSVSSKVAAGGKIAKWMKDEGMTEQQVVERIYVRCLSRKPTQTELDHLLPGVAEAENKAAALEDIFWAVLNSREFVFNH</sequence>
<dbReference type="Pfam" id="PF07587">
    <property type="entry name" value="PSD1"/>
    <property type="match status" value="1"/>
</dbReference>
<gene>
    <name evidence="3" type="ORF">Pla52n_17010</name>
</gene>
<dbReference type="InterPro" id="IPR022655">
    <property type="entry name" value="DUF1553"/>
</dbReference>
<dbReference type="EMBL" id="SJPN01000002">
    <property type="protein sequence ID" value="TWU05985.1"/>
    <property type="molecule type" value="Genomic_DNA"/>
</dbReference>
<name>A0A5C6B104_9BACT</name>
<protein>
    <recommendedName>
        <fullName evidence="2">BIG2 domain-containing protein</fullName>
    </recommendedName>
</protein>
<accession>A0A5C6B104</accession>
<proteinExistence type="predicted"/>
<evidence type="ECO:0000313" key="4">
    <source>
        <dbReference type="Proteomes" id="UP000320176"/>
    </source>
</evidence>
<keyword evidence="4" id="KW-1185">Reference proteome</keyword>
<feature type="domain" description="BIG2" evidence="2">
    <location>
        <begin position="256"/>
        <end position="338"/>
    </location>
</feature>
<reference evidence="3 4" key="1">
    <citation type="submission" date="2019-02" db="EMBL/GenBank/DDBJ databases">
        <title>Deep-cultivation of Planctomycetes and their phenomic and genomic characterization uncovers novel biology.</title>
        <authorList>
            <person name="Wiegand S."/>
            <person name="Jogler M."/>
            <person name="Boedeker C."/>
            <person name="Pinto D."/>
            <person name="Vollmers J."/>
            <person name="Rivas-Marin E."/>
            <person name="Kohn T."/>
            <person name="Peeters S.H."/>
            <person name="Heuer A."/>
            <person name="Rast P."/>
            <person name="Oberbeckmann S."/>
            <person name="Bunk B."/>
            <person name="Jeske O."/>
            <person name="Meyerdierks A."/>
            <person name="Storesund J.E."/>
            <person name="Kallscheuer N."/>
            <person name="Luecker S."/>
            <person name="Lage O.M."/>
            <person name="Pohl T."/>
            <person name="Merkel B.J."/>
            <person name="Hornburger P."/>
            <person name="Mueller R.-W."/>
            <person name="Bruemmer F."/>
            <person name="Labrenz M."/>
            <person name="Spormann A.M."/>
            <person name="Op Den Camp H."/>
            <person name="Overmann J."/>
            <person name="Amann R."/>
            <person name="Jetten M.S.M."/>
            <person name="Mascher T."/>
            <person name="Medema M.H."/>
            <person name="Devos D.P."/>
            <person name="Kaster A.-K."/>
            <person name="Ovreas L."/>
            <person name="Rohde M."/>
            <person name="Galperin M.Y."/>
            <person name="Jogler C."/>
        </authorList>
    </citation>
    <scope>NUCLEOTIDE SEQUENCE [LARGE SCALE GENOMIC DNA]</scope>
    <source>
        <strain evidence="3 4">Pla52n</strain>
    </source>
</reference>
<dbReference type="Gene3D" id="2.60.40.1080">
    <property type="match status" value="2"/>
</dbReference>
<dbReference type="SUPFAM" id="SSF49373">
    <property type="entry name" value="Invasin/intimin cell-adhesion fragments"/>
    <property type="match status" value="1"/>
</dbReference>
<evidence type="ECO:0000256" key="1">
    <source>
        <dbReference type="SAM" id="MobiDB-lite"/>
    </source>
</evidence>
<organism evidence="3 4">
    <name type="scientific">Stieleria varia</name>
    <dbReference type="NCBI Taxonomy" id="2528005"/>
    <lineage>
        <taxon>Bacteria</taxon>
        <taxon>Pseudomonadati</taxon>
        <taxon>Planctomycetota</taxon>
        <taxon>Planctomycetia</taxon>
        <taxon>Pirellulales</taxon>
        <taxon>Pirellulaceae</taxon>
        <taxon>Stieleria</taxon>
    </lineage>
</organism>
<dbReference type="Proteomes" id="UP000320176">
    <property type="component" value="Unassembled WGS sequence"/>
</dbReference>